<feature type="transmembrane region" description="Helical" evidence="7">
    <location>
        <begin position="311"/>
        <end position="328"/>
    </location>
</feature>
<dbReference type="PANTHER" id="PTHR23513">
    <property type="entry name" value="INTEGRAL MEMBRANE EFFLUX PROTEIN-RELATED"/>
    <property type="match status" value="1"/>
</dbReference>
<keyword evidence="6 7" id="KW-0472">Membrane</keyword>
<dbReference type="PRINTS" id="PR01988">
    <property type="entry name" value="EXPORTERBACE"/>
</dbReference>
<keyword evidence="3" id="KW-1003">Cell membrane</keyword>
<comment type="subcellular location">
    <subcellularLocation>
        <location evidence="1">Cell membrane</location>
        <topology evidence="1">Multi-pass membrane protein</topology>
    </subcellularLocation>
</comment>
<feature type="domain" description="Major facilitator superfamily (MFS) profile" evidence="8">
    <location>
        <begin position="32"/>
        <end position="424"/>
    </location>
</feature>
<dbReference type="EMBL" id="JAGGLL010000012">
    <property type="protein sequence ID" value="MBP2022042.1"/>
    <property type="molecule type" value="Genomic_DNA"/>
</dbReference>
<keyword evidence="10" id="KW-1185">Reference proteome</keyword>
<proteinExistence type="predicted"/>
<evidence type="ECO:0000256" key="2">
    <source>
        <dbReference type="ARBA" id="ARBA00022448"/>
    </source>
</evidence>
<evidence type="ECO:0000256" key="1">
    <source>
        <dbReference type="ARBA" id="ARBA00004651"/>
    </source>
</evidence>
<accession>A0ABS4K2M8</accession>
<keyword evidence="4 7" id="KW-0812">Transmembrane</keyword>
<feature type="transmembrane region" description="Helical" evidence="7">
    <location>
        <begin position="334"/>
        <end position="355"/>
    </location>
</feature>
<name>A0ABS4K2M8_9CLOT</name>
<dbReference type="InterPro" id="IPR036259">
    <property type="entry name" value="MFS_trans_sf"/>
</dbReference>
<keyword evidence="5 7" id="KW-1133">Transmembrane helix</keyword>
<sequence length="429" mass="47933">MKESILNKENHKRRLGKWKDNKRASEKRLSEKLWNRNFTLLLQGQVVSIFGDNIYDIALRFWILAETGSVALMGVLMAITIIPKILISPFAGTFIDRHDRRKILIVCDGISGVTILFIGVAAVMNFLQVWMILIAGIIVDICRCFFNPTINSSIPNVVSNSKLIKANSIFELVSSVNEMAGYALGGFLVNLIAVPLLFIFNGATFLLSGIAEYFTDIPKIQQVSQKLNFMEDMKEGIRYVNNLNGLKYLYITIAFLNFFASMSMTLTLPWFKANKELGIELYGVAMAINTLGMFVGFTMLSTIEIKKEKRFFAFITSGIIVSITMILYSLTLNPYLICILFFIDGFSLAIMGSLIQSTMQSCVSPNMRSKVFGFKNALSSALMPLGMALAGLLGEIVNMNLIILADYVLFLILFIYLGFLSNVKEIING</sequence>
<dbReference type="Proteomes" id="UP001519308">
    <property type="component" value="Unassembled WGS sequence"/>
</dbReference>
<evidence type="ECO:0000256" key="7">
    <source>
        <dbReference type="SAM" id="Phobius"/>
    </source>
</evidence>
<dbReference type="InterPro" id="IPR011701">
    <property type="entry name" value="MFS"/>
</dbReference>
<evidence type="ECO:0000256" key="3">
    <source>
        <dbReference type="ARBA" id="ARBA00022475"/>
    </source>
</evidence>
<dbReference type="PANTHER" id="PTHR23513:SF6">
    <property type="entry name" value="MAJOR FACILITATOR SUPERFAMILY ASSOCIATED DOMAIN-CONTAINING PROTEIN"/>
    <property type="match status" value="1"/>
</dbReference>
<evidence type="ECO:0000256" key="6">
    <source>
        <dbReference type="ARBA" id="ARBA00023136"/>
    </source>
</evidence>
<evidence type="ECO:0000313" key="10">
    <source>
        <dbReference type="Proteomes" id="UP001519308"/>
    </source>
</evidence>
<feature type="transmembrane region" description="Helical" evidence="7">
    <location>
        <begin position="277"/>
        <end position="299"/>
    </location>
</feature>
<evidence type="ECO:0000313" key="9">
    <source>
        <dbReference type="EMBL" id="MBP2022042.1"/>
    </source>
</evidence>
<dbReference type="InterPro" id="IPR020846">
    <property type="entry name" value="MFS_dom"/>
</dbReference>
<dbReference type="Pfam" id="PF07690">
    <property type="entry name" value="MFS_1"/>
    <property type="match status" value="1"/>
</dbReference>
<feature type="transmembrane region" description="Helical" evidence="7">
    <location>
        <begin position="376"/>
        <end position="393"/>
    </location>
</feature>
<keyword evidence="2" id="KW-0813">Transport</keyword>
<dbReference type="InterPro" id="IPR022324">
    <property type="entry name" value="Bacilysin_exporter_BacE_put"/>
</dbReference>
<dbReference type="RefSeq" id="WP_021281658.1">
    <property type="nucleotide sequence ID" value="NZ_JAGGLL010000012.1"/>
</dbReference>
<evidence type="ECO:0000259" key="8">
    <source>
        <dbReference type="PROSITE" id="PS50850"/>
    </source>
</evidence>
<feature type="transmembrane region" description="Helical" evidence="7">
    <location>
        <begin position="37"/>
        <end position="55"/>
    </location>
</feature>
<feature type="transmembrane region" description="Helical" evidence="7">
    <location>
        <begin position="248"/>
        <end position="271"/>
    </location>
</feature>
<comment type="caution">
    <text evidence="9">The sequence shown here is derived from an EMBL/GenBank/DDBJ whole genome shotgun (WGS) entry which is preliminary data.</text>
</comment>
<dbReference type="CDD" id="cd06173">
    <property type="entry name" value="MFS_MefA_like"/>
    <property type="match status" value="1"/>
</dbReference>
<feature type="transmembrane region" description="Helical" evidence="7">
    <location>
        <begin position="399"/>
        <end position="419"/>
    </location>
</feature>
<reference evidence="9 10" key="1">
    <citation type="submission" date="2021-03" db="EMBL/GenBank/DDBJ databases">
        <title>Genomic Encyclopedia of Type Strains, Phase IV (KMG-IV): sequencing the most valuable type-strain genomes for metagenomic binning, comparative biology and taxonomic classification.</title>
        <authorList>
            <person name="Goeker M."/>
        </authorList>
    </citation>
    <scope>NUCLEOTIDE SEQUENCE [LARGE SCALE GENOMIC DNA]</scope>
    <source>
        <strain evidence="9 10">DSM 28650</strain>
    </source>
</reference>
<feature type="transmembrane region" description="Helical" evidence="7">
    <location>
        <begin position="191"/>
        <end position="214"/>
    </location>
</feature>
<dbReference type="Gene3D" id="1.20.1250.20">
    <property type="entry name" value="MFS general substrate transporter like domains"/>
    <property type="match status" value="1"/>
</dbReference>
<organism evidence="9 10">
    <name type="scientific">Clostridium punense</name>
    <dbReference type="NCBI Taxonomy" id="1054297"/>
    <lineage>
        <taxon>Bacteria</taxon>
        <taxon>Bacillati</taxon>
        <taxon>Bacillota</taxon>
        <taxon>Clostridia</taxon>
        <taxon>Eubacteriales</taxon>
        <taxon>Clostridiaceae</taxon>
        <taxon>Clostridium</taxon>
    </lineage>
</organism>
<feature type="transmembrane region" description="Helical" evidence="7">
    <location>
        <begin position="61"/>
        <end position="82"/>
    </location>
</feature>
<evidence type="ECO:0000256" key="5">
    <source>
        <dbReference type="ARBA" id="ARBA00022989"/>
    </source>
</evidence>
<evidence type="ECO:0000256" key="4">
    <source>
        <dbReference type="ARBA" id="ARBA00022692"/>
    </source>
</evidence>
<dbReference type="SUPFAM" id="SSF103473">
    <property type="entry name" value="MFS general substrate transporter"/>
    <property type="match status" value="1"/>
</dbReference>
<protein>
    <submittedName>
        <fullName evidence="9">MFS family permease</fullName>
    </submittedName>
</protein>
<dbReference type="PROSITE" id="PS50850">
    <property type="entry name" value="MFS"/>
    <property type="match status" value="1"/>
</dbReference>
<gene>
    <name evidence="9" type="ORF">J2Z44_001843</name>
</gene>